<proteinExistence type="predicted"/>
<organism evidence="2 3">
    <name type="scientific">Pseudomarimonas salicorniae</name>
    <dbReference type="NCBI Taxonomy" id="2933270"/>
    <lineage>
        <taxon>Bacteria</taxon>
        <taxon>Pseudomonadati</taxon>
        <taxon>Pseudomonadota</taxon>
        <taxon>Gammaproteobacteria</taxon>
        <taxon>Lysobacterales</taxon>
        <taxon>Lysobacteraceae</taxon>
        <taxon>Pseudomarimonas</taxon>
    </lineage>
</organism>
<dbReference type="SUPFAM" id="SSF53474">
    <property type="entry name" value="alpha/beta-Hydrolases"/>
    <property type="match status" value="1"/>
</dbReference>
<accession>A0ABT0GJ13</accession>
<comment type="caution">
    <text evidence="2">The sequence shown here is derived from an EMBL/GenBank/DDBJ whole genome shotgun (WGS) entry which is preliminary data.</text>
</comment>
<dbReference type="RefSeq" id="WP_248208832.1">
    <property type="nucleotide sequence ID" value="NZ_JALNMH010000007.1"/>
</dbReference>
<dbReference type="InterPro" id="IPR029058">
    <property type="entry name" value="AB_hydrolase_fold"/>
</dbReference>
<dbReference type="InterPro" id="IPR022742">
    <property type="entry name" value="Hydrolase_4"/>
</dbReference>
<dbReference type="EMBL" id="JALNMH010000007">
    <property type="protein sequence ID" value="MCK7594000.1"/>
    <property type="molecule type" value="Genomic_DNA"/>
</dbReference>
<reference evidence="2" key="1">
    <citation type="submission" date="2022-04" db="EMBL/GenBank/DDBJ databases">
        <title>Lysobacter sp. CAU 1642 isolated from sea sand.</title>
        <authorList>
            <person name="Kim W."/>
        </authorList>
    </citation>
    <scope>NUCLEOTIDE SEQUENCE</scope>
    <source>
        <strain evidence="2">CAU 1642</strain>
    </source>
</reference>
<dbReference type="Gene3D" id="3.40.50.1820">
    <property type="entry name" value="alpha/beta hydrolase"/>
    <property type="match status" value="1"/>
</dbReference>
<evidence type="ECO:0000313" key="2">
    <source>
        <dbReference type="EMBL" id="MCK7594000.1"/>
    </source>
</evidence>
<dbReference type="Proteomes" id="UP001431449">
    <property type="component" value="Unassembled WGS sequence"/>
</dbReference>
<keyword evidence="3" id="KW-1185">Reference proteome</keyword>
<feature type="domain" description="Serine aminopeptidase S33" evidence="1">
    <location>
        <begin position="35"/>
        <end position="115"/>
    </location>
</feature>
<gene>
    <name evidence="2" type="ORF">M0G41_09980</name>
</gene>
<name>A0ABT0GJ13_9GAMM</name>
<evidence type="ECO:0000259" key="1">
    <source>
        <dbReference type="Pfam" id="PF12146"/>
    </source>
</evidence>
<evidence type="ECO:0000313" key="3">
    <source>
        <dbReference type="Proteomes" id="UP001431449"/>
    </source>
</evidence>
<sequence>MLEPVRIPVGPAWIHALLRRPPTPRAVLLVAPPFFHEWQRSYRLFAQLCEALVEHGLASLRLDYRGCGDSWGDDADFLPSRALADAECALGWLRERFEALPCALLGIRGGALIAEPVARAAGLPWAAWQPVPSGRVHLDELWARERRERSSRGRYPWLLEDVAEDPGVLMGQRVHPEFGIELSTLRAETPPDLLLDESTDDGLDPALFGWVQQISIAGQPPLPAVRAAARRLGERFAP</sequence>
<dbReference type="GO" id="GO:0016787">
    <property type="term" value="F:hydrolase activity"/>
    <property type="evidence" value="ECO:0007669"/>
    <property type="project" value="UniProtKB-KW"/>
</dbReference>
<keyword evidence="2" id="KW-0378">Hydrolase</keyword>
<dbReference type="Pfam" id="PF12146">
    <property type="entry name" value="Hydrolase_4"/>
    <property type="match status" value="1"/>
</dbReference>
<protein>
    <submittedName>
        <fullName evidence="2">Alpha/beta hydrolase</fullName>
    </submittedName>
</protein>